<dbReference type="InterPro" id="IPR050309">
    <property type="entry name" value="Type-B_Carboxylest/Lipase"/>
</dbReference>
<dbReference type="EMBL" id="OU015567">
    <property type="protein sequence ID" value="CAG5111973.1"/>
    <property type="molecule type" value="Genomic_DNA"/>
</dbReference>
<evidence type="ECO:0000256" key="1">
    <source>
        <dbReference type="ARBA" id="ARBA00005964"/>
    </source>
</evidence>
<dbReference type="EC" id="3.1.1.-" evidence="3"/>
<evidence type="ECO:0000256" key="3">
    <source>
        <dbReference type="RuleBase" id="RU361235"/>
    </source>
</evidence>
<evidence type="ECO:0000259" key="4">
    <source>
        <dbReference type="Pfam" id="PF00135"/>
    </source>
</evidence>
<accession>A0ABN7T683</accession>
<organism evidence="5 6">
    <name type="scientific">Oikopleura dioica</name>
    <name type="common">Tunicate</name>
    <dbReference type="NCBI Taxonomy" id="34765"/>
    <lineage>
        <taxon>Eukaryota</taxon>
        <taxon>Metazoa</taxon>
        <taxon>Chordata</taxon>
        <taxon>Tunicata</taxon>
        <taxon>Appendicularia</taxon>
        <taxon>Copelata</taxon>
        <taxon>Oikopleuridae</taxon>
        <taxon>Oikopleura</taxon>
    </lineage>
</organism>
<proteinExistence type="inferred from homology"/>
<dbReference type="InterPro" id="IPR002018">
    <property type="entry name" value="CarbesteraseB"/>
</dbReference>
<dbReference type="SUPFAM" id="SSF53474">
    <property type="entry name" value="alpha/beta-Hydrolases"/>
    <property type="match status" value="1"/>
</dbReference>
<evidence type="ECO:0000256" key="2">
    <source>
        <dbReference type="ARBA" id="ARBA00022801"/>
    </source>
</evidence>
<dbReference type="Gene3D" id="3.40.50.1820">
    <property type="entry name" value="alpha/beta hydrolase"/>
    <property type="match status" value="1"/>
</dbReference>
<feature type="domain" description="Carboxylesterase type B" evidence="4">
    <location>
        <begin position="4"/>
        <end position="256"/>
    </location>
</feature>
<dbReference type="PROSITE" id="PS00122">
    <property type="entry name" value="CARBOXYLESTERASE_B_1"/>
    <property type="match status" value="1"/>
</dbReference>
<dbReference type="InterPro" id="IPR019826">
    <property type="entry name" value="Carboxylesterase_B_AS"/>
</dbReference>
<dbReference type="InterPro" id="IPR029058">
    <property type="entry name" value="AB_hydrolase_fold"/>
</dbReference>
<dbReference type="Pfam" id="PF00135">
    <property type="entry name" value="COesterase"/>
    <property type="match status" value="1"/>
</dbReference>
<dbReference type="PANTHER" id="PTHR11559">
    <property type="entry name" value="CARBOXYLESTERASE"/>
    <property type="match status" value="1"/>
</dbReference>
<name>A0ABN7T683_OIKDI</name>
<reference evidence="5 6" key="1">
    <citation type="submission" date="2021-04" db="EMBL/GenBank/DDBJ databases">
        <authorList>
            <person name="Bliznina A."/>
        </authorList>
    </citation>
    <scope>NUCLEOTIDE SEQUENCE [LARGE SCALE GENOMIC DNA]</scope>
</reference>
<protein>
    <recommendedName>
        <fullName evidence="3">Carboxylic ester hydrolase</fullName>
        <ecNumber evidence="3">3.1.1.-</ecNumber>
    </recommendedName>
</protein>
<dbReference type="Proteomes" id="UP001158576">
    <property type="component" value="Chromosome 2"/>
</dbReference>
<keyword evidence="6" id="KW-1185">Reference proteome</keyword>
<gene>
    <name evidence="5" type="ORF">OKIOD_LOCUS15003</name>
</gene>
<sequence>MFNHGGGLAAGYGDFPPWQPTNWISNFPDLIIVNFNYRLNSFGYLGLDNLGSKILLCATNIANEDGVHGNFGVHDQNAAIEWVYENIHYFGGDNEQITLMGQSAGGQSVFTHAQWSKSSKMIKNFIANSGPALLPPHGALKEDYYAFGERFLRDTECRDNLNVWRCLRGLSTEELKNATEAVTIPNFWTDGLGALVEPFRPVSDRPAVNFTVAGEDVIFKFENSASAIFAGKTSDAPMLVGWNREDPLGWIAAVFPNGTMTVARIFSEYIFDCGNRYMLQNRDSNLWLYQMEAPSPVAFNETGFEGCDEGACHGVELYYLFGSFDRLSQVFPDIPNFDPSEEALELSRQMQIAYLEFMKTGQMLWPEYNLSSQLVARYQLGGIKTEVRLNSEVCEVFNRLENNQRYDRHIYEFEE</sequence>
<comment type="similarity">
    <text evidence="1 3">Belongs to the type-B carboxylesterase/lipase family.</text>
</comment>
<keyword evidence="2 3" id="KW-0378">Hydrolase</keyword>
<evidence type="ECO:0000313" key="5">
    <source>
        <dbReference type="EMBL" id="CAG5111973.1"/>
    </source>
</evidence>
<evidence type="ECO:0000313" key="6">
    <source>
        <dbReference type="Proteomes" id="UP001158576"/>
    </source>
</evidence>